<accession>A0AAU8B2W2</accession>
<dbReference type="EMBL" id="PP511690">
    <property type="protein sequence ID" value="XCD06593.1"/>
    <property type="molecule type" value="Genomic_DNA"/>
</dbReference>
<proteinExistence type="predicted"/>
<reference evidence="2" key="1">
    <citation type="submission" date="2024-03" db="EMBL/GenBank/DDBJ databases">
        <title>Diverse circular DNA viruses in blood, oral, and fecal samples of captive lemurs.</title>
        <authorList>
            <person name="Paietta E.N."/>
            <person name="Kraberger S."/>
            <person name="Lund M.C."/>
            <person name="Custer J.M."/>
            <person name="Vargas K.M."/>
            <person name="Ehmke E.E."/>
            <person name="Yoder A.D."/>
            <person name="Varsani A."/>
        </authorList>
    </citation>
    <scope>NUCLEOTIDE SEQUENCE</scope>
    <source>
        <strain evidence="2">Duke_25SF_70</strain>
    </source>
</reference>
<evidence type="ECO:0000313" key="2">
    <source>
        <dbReference type="EMBL" id="XCD06593.1"/>
    </source>
</evidence>
<sequence length="85" mass="9840">MNKIILAIIATMLLTGFKEYGTFASEFNNNAFRTQEKIGISIITEKEQKSEKAKIERRNNQDERKGIREIRGKNKSAEYCTKVRV</sequence>
<name>A0AAU8B2W2_9VIRU</name>
<feature type="region of interest" description="Disordered" evidence="1">
    <location>
        <begin position="50"/>
        <end position="71"/>
    </location>
</feature>
<evidence type="ECO:0000256" key="1">
    <source>
        <dbReference type="SAM" id="MobiDB-lite"/>
    </source>
</evidence>
<organism evidence="2">
    <name type="scientific">Dulem virus 55</name>
    <dbReference type="NCBI Taxonomy" id="3145766"/>
    <lineage>
        <taxon>Viruses</taxon>
        <taxon>Monodnaviria</taxon>
        <taxon>Loebvirae</taxon>
        <taxon>Hofneiviricota</taxon>
        <taxon>Faserviricetes</taxon>
        <taxon>Tubulavirales</taxon>
        <taxon>Inoviridae</taxon>
        <taxon>Inovirus</taxon>
    </lineage>
</organism>
<protein>
    <submittedName>
        <fullName evidence="2">Uncharacterized protein</fullName>
    </submittedName>
</protein>